<dbReference type="Proteomes" id="UP000278807">
    <property type="component" value="Unassembled WGS sequence"/>
</dbReference>
<evidence type="ECO:0000313" key="4">
    <source>
        <dbReference type="WBParaSite" id="HNAJ_0000692601-mRNA-1"/>
    </source>
</evidence>
<gene>
    <name evidence="2" type="ORF">HNAJ_LOCUS6922</name>
</gene>
<organism evidence="4">
    <name type="scientific">Rodentolepis nana</name>
    <name type="common">Dwarf tapeworm</name>
    <name type="synonym">Hymenolepis nana</name>
    <dbReference type="NCBI Taxonomy" id="102285"/>
    <lineage>
        <taxon>Eukaryota</taxon>
        <taxon>Metazoa</taxon>
        <taxon>Spiralia</taxon>
        <taxon>Lophotrochozoa</taxon>
        <taxon>Platyhelminthes</taxon>
        <taxon>Cestoda</taxon>
        <taxon>Eucestoda</taxon>
        <taxon>Cyclophyllidea</taxon>
        <taxon>Hymenolepididae</taxon>
        <taxon>Rodentolepis</taxon>
    </lineage>
</organism>
<evidence type="ECO:0000313" key="2">
    <source>
        <dbReference type="EMBL" id="VDO02782.1"/>
    </source>
</evidence>
<name>A0A0R3TIN5_RODNA</name>
<proteinExistence type="predicted"/>
<dbReference type="WBParaSite" id="HNAJ_0000692601-mRNA-1">
    <property type="protein sequence ID" value="HNAJ_0000692601-mRNA-1"/>
    <property type="gene ID" value="HNAJ_0000692601"/>
</dbReference>
<feature type="domain" description="NOMO C-terminal transthyretin-like" evidence="1">
    <location>
        <begin position="3"/>
        <end position="100"/>
    </location>
</feature>
<reference evidence="4" key="1">
    <citation type="submission" date="2017-02" db="UniProtKB">
        <authorList>
            <consortium name="WormBaseParasite"/>
        </authorList>
    </citation>
    <scope>IDENTIFICATION</scope>
</reference>
<accession>A0A0R3TIN5</accession>
<reference evidence="2 3" key="2">
    <citation type="submission" date="2018-11" db="EMBL/GenBank/DDBJ databases">
        <authorList>
            <consortium name="Pathogen Informatics"/>
        </authorList>
    </citation>
    <scope>NUCLEOTIDE SEQUENCE [LARGE SCALE GENOMIC DNA]</scope>
</reference>
<dbReference type="EMBL" id="UZAE01009097">
    <property type="protein sequence ID" value="VDO02782.1"/>
    <property type="molecule type" value="Genomic_DNA"/>
</dbReference>
<evidence type="ECO:0000259" key="1">
    <source>
        <dbReference type="Pfam" id="PF23192"/>
    </source>
</evidence>
<evidence type="ECO:0000313" key="3">
    <source>
        <dbReference type="Proteomes" id="UP000278807"/>
    </source>
</evidence>
<keyword evidence="3" id="KW-1185">Reference proteome</keyword>
<dbReference type="Pfam" id="PF23192">
    <property type="entry name" value="NOMO_12th"/>
    <property type="match status" value="1"/>
</dbReference>
<dbReference type="AlphaFoldDB" id="A0A0R3TIN5"/>
<dbReference type="InterPro" id="IPR056191">
    <property type="entry name" value="NOMO_12th"/>
</dbReference>
<protein>
    <submittedName>
        <fullName evidence="4">Cystatin domain-containing protein</fullName>
    </submittedName>
</protein>
<dbReference type="STRING" id="102285.A0A0R3TIN5"/>
<sequence>MGMVSATVATDSKYLSELSLVVRSTGQPQNPLIRHSFASSLFFSLLGSDVEKLIGGTYLIQLEAESKQAQGQKRVVQTYEFSVDKTSFGTQQHFAFAYSPGQ</sequence>